<feature type="compositionally biased region" description="Basic and acidic residues" evidence="1">
    <location>
        <begin position="237"/>
        <end position="247"/>
    </location>
</feature>
<evidence type="ECO:0000256" key="1">
    <source>
        <dbReference type="SAM" id="MobiDB-lite"/>
    </source>
</evidence>
<feature type="region of interest" description="Disordered" evidence="1">
    <location>
        <begin position="47"/>
        <end position="259"/>
    </location>
</feature>
<dbReference type="eggNOG" id="ENOG502T3G3">
    <property type="taxonomic scope" value="Eukaryota"/>
</dbReference>
<accession>E6ZU55</accession>
<gene>
    <name evidence="2" type="ORF">sr10500.2</name>
</gene>
<dbReference type="VEuPathDB" id="FungiDB:sr10500.2"/>
<reference evidence="2 3" key="1">
    <citation type="journal article" date="2010" name="Science">
        <title>Pathogenicity determinants in smut fungi revealed by genome comparison.</title>
        <authorList>
            <person name="Schirawski J."/>
            <person name="Mannhaupt G."/>
            <person name="Muench K."/>
            <person name="Brefort T."/>
            <person name="Schipper K."/>
            <person name="Doehlemann G."/>
            <person name="Di Stasio M."/>
            <person name="Roessel N."/>
            <person name="Mendoza-Mendoza A."/>
            <person name="Pester D."/>
            <person name="Mueller O."/>
            <person name="Winterberg B."/>
            <person name="Meyer E."/>
            <person name="Ghareeb H."/>
            <person name="Wollenberg T."/>
            <person name="Muensterkoetter M."/>
            <person name="Wong P."/>
            <person name="Walter M."/>
            <person name="Stukenbrock E."/>
            <person name="Gueldener U."/>
            <person name="Kahmann R."/>
        </authorList>
    </citation>
    <scope>NUCLEOTIDE SEQUENCE [LARGE SCALE GENOMIC DNA]</scope>
    <source>
        <strain evidence="3">SRZ2</strain>
    </source>
</reference>
<proteinExistence type="predicted"/>
<dbReference type="AlphaFoldDB" id="E6ZU55"/>
<sequence length="259" mass="26357">MTDTTAADSVSDGTSSAYASITSSAQRVLPIASTLVSEATGFAALSESYPNSSAQPEQTTTSSTDAAEARTPSTDEPSGSALAREDNHEELERGPSSSERPAQAQKHIGTETGIPTTGGAGTTASPDDDVKQALAVEQKKRGGASQAAVGVDYSDQPCPTADARRDSPTSKPAEGKTQFESSEQQLNGSNESASSGHKSESTAATSVGQDAESAESKGASFKDKLKGQAKVVAGKITRSEEKVEQGRMLKAGGVAAGEV</sequence>
<organism evidence="2 3">
    <name type="scientific">Sporisorium reilianum (strain SRZ2)</name>
    <name type="common">Maize head smut fungus</name>
    <dbReference type="NCBI Taxonomy" id="999809"/>
    <lineage>
        <taxon>Eukaryota</taxon>
        <taxon>Fungi</taxon>
        <taxon>Dikarya</taxon>
        <taxon>Basidiomycota</taxon>
        <taxon>Ustilaginomycotina</taxon>
        <taxon>Ustilaginomycetes</taxon>
        <taxon>Ustilaginales</taxon>
        <taxon>Ustilaginaceae</taxon>
        <taxon>Sporisorium</taxon>
    </lineage>
</organism>
<name>E6ZU55_SPORE</name>
<evidence type="ECO:0000313" key="2">
    <source>
        <dbReference type="EMBL" id="CBQ70762.1"/>
    </source>
</evidence>
<feature type="compositionally biased region" description="Polar residues" evidence="1">
    <location>
        <begin position="178"/>
        <end position="208"/>
    </location>
</feature>
<evidence type="ECO:0000313" key="3">
    <source>
        <dbReference type="Proteomes" id="UP000008867"/>
    </source>
</evidence>
<feature type="compositionally biased region" description="Basic and acidic residues" evidence="1">
    <location>
        <begin position="83"/>
        <end position="93"/>
    </location>
</feature>
<keyword evidence="3" id="KW-1185">Reference proteome</keyword>
<dbReference type="Proteomes" id="UP000008867">
    <property type="component" value="Chromosome 2"/>
</dbReference>
<dbReference type="EMBL" id="FQ311441">
    <property type="protein sequence ID" value="CBQ70762.1"/>
    <property type="molecule type" value="Genomic_DNA"/>
</dbReference>
<feature type="compositionally biased region" description="Polar residues" evidence="1">
    <location>
        <begin position="48"/>
        <end position="77"/>
    </location>
</feature>
<protein>
    <submittedName>
        <fullName evidence="2">Uncharacterized protein</fullName>
    </submittedName>
</protein>
<dbReference type="OrthoDB" id="3268823at2759"/>
<dbReference type="HOGENOM" id="CLU_1070373_0_0_1"/>